<dbReference type="SUPFAM" id="SSF51556">
    <property type="entry name" value="Metallo-dependent hydrolases"/>
    <property type="match status" value="1"/>
</dbReference>
<dbReference type="InParanoid" id="A0A136IMX5"/>
<evidence type="ECO:0000259" key="2">
    <source>
        <dbReference type="Pfam" id="PF01979"/>
    </source>
</evidence>
<dbReference type="Pfam" id="PF01979">
    <property type="entry name" value="Amidohydro_1"/>
    <property type="match status" value="1"/>
</dbReference>
<keyword evidence="4" id="KW-1185">Reference proteome</keyword>
<dbReference type="InterPro" id="IPR051781">
    <property type="entry name" value="Metallo-dep_Hydrolase"/>
</dbReference>
<name>A0A136IMX5_9PEZI</name>
<evidence type="ECO:0000313" key="3">
    <source>
        <dbReference type="EMBL" id="KXJ86271.1"/>
    </source>
</evidence>
<dbReference type="OrthoDB" id="194468at2759"/>
<feature type="region of interest" description="Disordered" evidence="1">
    <location>
        <begin position="1"/>
        <end position="37"/>
    </location>
</feature>
<proteinExistence type="predicted"/>
<dbReference type="Proteomes" id="UP000070501">
    <property type="component" value="Unassembled WGS sequence"/>
</dbReference>
<dbReference type="InterPro" id="IPR011059">
    <property type="entry name" value="Metal-dep_hydrolase_composite"/>
</dbReference>
<dbReference type="Gene3D" id="3.20.20.140">
    <property type="entry name" value="Metal-dependent hydrolases"/>
    <property type="match status" value="1"/>
</dbReference>
<organism evidence="3 4">
    <name type="scientific">Microdochium bolleyi</name>
    <dbReference type="NCBI Taxonomy" id="196109"/>
    <lineage>
        <taxon>Eukaryota</taxon>
        <taxon>Fungi</taxon>
        <taxon>Dikarya</taxon>
        <taxon>Ascomycota</taxon>
        <taxon>Pezizomycotina</taxon>
        <taxon>Sordariomycetes</taxon>
        <taxon>Xylariomycetidae</taxon>
        <taxon>Xylariales</taxon>
        <taxon>Microdochiaceae</taxon>
        <taxon>Microdochium</taxon>
    </lineage>
</organism>
<dbReference type="FunFam" id="3.20.20.140:FF:000084">
    <property type="entry name" value="Peptidase M38"/>
    <property type="match status" value="1"/>
</dbReference>
<dbReference type="AlphaFoldDB" id="A0A136IMX5"/>
<dbReference type="GO" id="GO:0016810">
    <property type="term" value="F:hydrolase activity, acting on carbon-nitrogen (but not peptide) bonds"/>
    <property type="evidence" value="ECO:0007669"/>
    <property type="project" value="InterPro"/>
</dbReference>
<feature type="domain" description="Amidohydrolase-related" evidence="2">
    <location>
        <begin position="102"/>
        <end position="458"/>
    </location>
</feature>
<feature type="compositionally biased region" description="Polar residues" evidence="1">
    <location>
        <begin position="7"/>
        <end position="22"/>
    </location>
</feature>
<dbReference type="InterPro" id="IPR006680">
    <property type="entry name" value="Amidohydro-rel"/>
</dbReference>
<evidence type="ECO:0000313" key="4">
    <source>
        <dbReference type="Proteomes" id="UP000070501"/>
    </source>
</evidence>
<evidence type="ECO:0000256" key="1">
    <source>
        <dbReference type="SAM" id="MobiDB-lite"/>
    </source>
</evidence>
<dbReference type="InterPro" id="IPR032466">
    <property type="entry name" value="Metal_Hydrolase"/>
</dbReference>
<dbReference type="PANTHER" id="PTHR43135:SF3">
    <property type="entry name" value="ALPHA-D-RIBOSE 1-METHYLPHOSPHONATE 5-TRIPHOSPHATE DIPHOSPHATASE"/>
    <property type="match status" value="1"/>
</dbReference>
<reference evidence="4" key="1">
    <citation type="submission" date="2016-02" db="EMBL/GenBank/DDBJ databases">
        <title>Draft genome sequence of Microdochium bolleyi, a fungal endophyte of beachgrass.</title>
        <authorList>
            <consortium name="DOE Joint Genome Institute"/>
            <person name="David A.S."/>
            <person name="May G."/>
            <person name="Haridas S."/>
            <person name="Lim J."/>
            <person name="Wang M."/>
            <person name="Labutti K."/>
            <person name="Lipzen A."/>
            <person name="Barry K."/>
            <person name="Grigoriev I.V."/>
        </authorList>
    </citation>
    <scope>NUCLEOTIDE SEQUENCE [LARGE SCALE GENOMIC DNA]</scope>
    <source>
        <strain evidence="4">J235TASD1</strain>
    </source>
</reference>
<dbReference type="EMBL" id="KQ964269">
    <property type="protein sequence ID" value="KXJ86271.1"/>
    <property type="molecule type" value="Genomic_DNA"/>
</dbReference>
<dbReference type="Gene3D" id="2.30.40.10">
    <property type="entry name" value="Urease, subunit C, domain 1"/>
    <property type="match status" value="1"/>
</dbReference>
<dbReference type="InterPro" id="IPR057744">
    <property type="entry name" value="OTAase-like"/>
</dbReference>
<accession>A0A136IMX5</accession>
<dbReference type="CDD" id="cd01299">
    <property type="entry name" value="Met_dep_hydrolase_A"/>
    <property type="match status" value="1"/>
</dbReference>
<dbReference type="STRING" id="196109.A0A136IMX5"/>
<sequence>MTRVRTSHSPTPAQSMAQTRPTPTRARGEPGSRFKPWKLPPRKRYILADAKLVDPLRGIVRSGQTIELWGGVITSISSTQNHADAPGLDSEDTVFLDLKGKFVCPGLIDCHVHLSSVPGVGAGNLASAMPREAAESLLRQPYLCEQALKRGFTTLRDTGGATLALKEAITDGVFPGPRLLISNQALSQTGGHGDTRGSHDHSSLSCCGGVHEGLSMVCDGVPDCIRATREQLRTGADFIKIMASGGVASPTDRLNSTQFTATEVQAICEVARSYGTYVTAHAYTPAAIRHAVENGVRGIEHGNLIDQDTARYMADKGVWLTPTLVTYDAMADQNRYPGFLPPENASKNRAVLEAGLRSIQLAHEAGVRMCFGSDLLGPLWADQSREFAVRKRVLSSLEVLRSATVNAAEMLGQEETIGRIEEGYAADMLILSRDPLEDVGILAEPEENLLAVIKDGRVWDSRWSKLPVDTARRQDLLE</sequence>
<dbReference type="PANTHER" id="PTHR43135">
    <property type="entry name" value="ALPHA-D-RIBOSE 1-METHYLPHOSPHONATE 5-TRIPHOSPHATE DIPHOSPHATASE"/>
    <property type="match status" value="1"/>
</dbReference>
<dbReference type="FunCoup" id="A0A136IMX5">
    <property type="interactions" value="14"/>
</dbReference>
<gene>
    <name evidence="3" type="ORF">Micbo1qcDRAFT_168584</name>
</gene>
<dbReference type="SUPFAM" id="SSF51338">
    <property type="entry name" value="Composite domain of metallo-dependent hydrolases"/>
    <property type="match status" value="2"/>
</dbReference>
<protein>
    <recommendedName>
        <fullName evidence="2">Amidohydrolase-related domain-containing protein</fullName>
    </recommendedName>
</protein>